<keyword evidence="2" id="KW-0233">DNA recombination</keyword>
<dbReference type="InterPro" id="IPR046668">
    <property type="entry name" value="DUF6538"/>
</dbReference>
<dbReference type="GO" id="GO:0003677">
    <property type="term" value="F:DNA binding"/>
    <property type="evidence" value="ECO:0007669"/>
    <property type="project" value="InterPro"/>
</dbReference>
<feature type="domain" description="Tyr recombinase" evidence="3">
    <location>
        <begin position="259"/>
        <end position="434"/>
    </location>
</feature>
<sequence length="434" mass="49664">MVGRHGKYLFKRSTSANWYLRLVYPAELVPIHKAKRLEVSLGTADRDEAMVRALPRIQDHKRELLMVRSMMRHQTMATAFVHEPGREYLRPDGSKIVATIAQLIHIDANGIVSKVEENIPREKTIWQTTPDGARALGIKEEHIAKMMFADQPTIKLAQKTKSSDLDVLIEYLRFKGHDLNGSYAAEARSTWEDFRAFSGGKILKECTRADGFAYVRHLRGKGLKTATIIKRINFLAAPINHANETGDLSGNPFFRVVDRKDDALERLCLSDADMKLCRDNMLPTLGRDERLMWLFLATTGMRHSEAYSIREEFQEGGIRYVRVGQKTEASKRRVPLPECLLPYLPKEIVGPIFTGSSLKNIPKNLLRALRRVGINDNRKVVYSLRHRAHTRLREVECPDDVQREIVGHETGEAHAQYGRYPIRVVKRWIDTIGY</sequence>
<evidence type="ECO:0000259" key="3">
    <source>
        <dbReference type="PROSITE" id="PS51898"/>
    </source>
</evidence>
<dbReference type="PROSITE" id="PS51898">
    <property type="entry name" value="TYR_RECOMBINASE"/>
    <property type="match status" value="1"/>
</dbReference>
<dbReference type="InterPro" id="IPR011010">
    <property type="entry name" value="DNA_brk_join_enz"/>
</dbReference>
<reference evidence="4" key="1">
    <citation type="journal article" date="2016" name="Front. Microbiol.">
        <title>Genome Sequence of the Piezophilic, Mesophilic Sulfate-Reducing Bacterium Desulfovibrio indicus J2T.</title>
        <authorList>
            <person name="Cao J."/>
            <person name="Maignien L."/>
            <person name="Shao Z."/>
            <person name="Alain K."/>
            <person name="Jebbar M."/>
        </authorList>
    </citation>
    <scope>NUCLEOTIDE SEQUENCE</scope>
    <source>
        <strain evidence="4">JCM 32048</strain>
    </source>
</reference>
<evidence type="ECO:0000313" key="5">
    <source>
        <dbReference type="Proteomes" id="UP001055286"/>
    </source>
</evidence>
<dbReference type="Proteomes" id="UP001055286">
    <property type="component" value="Unassembled WGS sequence"/>
</dbReference>
<evidence type="ECO:0000256" key="2">
    <source>
        <dbReference type="ARBA" id="ARBA00023172"/>
    </source>
</evidence>
<dbReference type="GO" id="GO:0015074">
    <property type="term" value="P:DNA integration"/>
    <property type="evidence" value="ECO:0007669"/>
    <property type="project" value="UniProtKB-KW"/>
</dbReference>
<protein>
    <recommendedName>
        <fullName evidence="3">Tyr recombinase domain-containing protein</fullName>
    </recommendedName>
</protein>
<keyword evidence="5" id="KW-1185">Reference proteome</keyword>
<dbReference type="Gene3D" id="1.10.443.10">
    <property type="entry name" value="Intergrase catalytic core"/>
    <property type="match status" value="1"/>
</dbReference>
<dbReference type="InterPro" id="IPR013762">
    <property type="entry name" value="Integrase-like_cat_sf"/>
</dbReference>
<dbReference type="GO" id="GO:0006310">
    <property type="term" value="P:DNA recombination"/>
    <property type="evidence" value="ECO:0007669"/>
    <property type="project" value="UniProtKB-KW"/>
</dbReference>
<dbReference type="PANTHER" id="PTHR30349">
    <property type="entry name" value="PHAGE INTEGRASE-RELATED"/>
    <property type="match status" value="1"/>
</dbReference>
<dbReference type="InterPro" id="IPR050090">
    <property type="entry name" value="Tyrosine_recombinase_XerCD"/>
</dbReference>
<name>A0AA37HHQ9_9HYPH</name>
<reference evidence="4" key="2">
    <citation type="submission" date="2021-08" db="EMBL/GenBank/DDBJ databases">
        <authorList>
            <person name="Tani A."/>
            <person name="Ola A."/>
            <person name="Ogura Y."/>
            <person name="Katsura K."/>
            <person name="Hayashi T."/>
        </authorList>
    </citation>
    <scope>NUCLEOTIDE SEQUENCE</scope>
    <source>
        <strain evidence="4">JCM 32048</strain>
    </source>
</reference>
<dbReference type="Pfam" id="PF20172">
    <property type="entry name" value="DUF6538"/>
    <property type="match status" value="1"/>
</dbReference>
<comment type="caution">
    <text evidence="4">The sequence shown here is derived from an EMBL/GenBank/DDBJ whole genome shotgun (WGS) entry which is preliminary data.</text>
</comment>
<dbReference type="InterPro" id="IPR002104">
    <property type="entry name" value="Integrase_catalytic"/>
</dbReference>
<evidence type="ECO:0000313" key="4">
    <source>
        <dbReference type="EMBL" id="GJD66014.1"/>
    </source>
</evidence>
<dbReference type="AlphaFoldDB" id="A0AA37HHQ9"/>
<evidence type="ECO:0000256" key="1">
    <source>
        <dbReference type="ARBA" id="ARBA00022908"/>
    </source>
</evidence>
<keyword evidence="1" id="KW-0229">DNA integration</keyword>
<gene>
    <name evidence="4" type="ORF">MPEAHAMD_6210</name>
</gene>
<dbReference type="PANTHER" id="PTHR30349:SF64">
    <property type="entry name" value="PROPHAGE INTEGRASE INTD-RELATED"/>
    <property type="match status" value="1"/>
</dbReference>
<dbReference type="SUPFAM" id="SSF56349">
    <property type="entry name" value="DNA breaking-rejoining enzymes"/>
    <property type="match status" value="1"/>
</dbReference>
<dbReference type="Pfam" id="PF00589">
    <property type="entry name" value="Phage_integrase"/>
    <property type="match status" value="1"/>
</dbReference>
<dbReference type="EMBL" id="BPQJ01000052">
    <property type="protein sequence ID" value="GJD66014.1"/>
    <property type="molecule type" value="Genomic_DNA"/>
</dbReference>
<proteinExistence type="predicted"/>
<organism evidence="4 5">
    <name type="scientific">Methylobacterium frigidaeris</name>
    <dbReference type="NCBI Taxonomy" id="2038277"/>
    <lineage>
        <taxon>Bacteria</taxon>
        <taxon>Pseudomonadati</taxon>
        <taxon>Pseudomonadota</taxon>
        <taxon>Alphaproteobacteria</taxon>
        <taxon>Hyphomicrobiales</taxon>
        <taxon>Methylobacteriaceae</taxon>
        <taxon>Methylobacterium</taxon>
    </lineage>
</organism>
<accession>A0AA37HHQ9</accession>